<evidence type="ECO:0000256" key="10">
    <source>
        <dbReference type="ARBA" id="ARBA00023201"/>
    </source>
</evidence>
<evidence type="ECO:0000256" key="3">
    <source>
        <dbReference type="ARBA" id="ARBA00022448"/>
    </source>
</evidence>
<evidence type="ECO:0000256" key="6">
    <source>
        <dbReference type="ARBA" id="ARBA00022989"/>
    </source>
</evidence>
<dbReference type="Proteomes" id="UP000695022">
    <property type="component" value="Unplaced"/>
</dbReference>
<keyword evidence="10 12" id="KW-0739">Sodium transport</keyword>
<evidence type="ECO:0000313" key="15">
    <source>
        <dbReference type="RefSeq" id="XP_014663984.1"/>
    </source>
</evidence>
<dbReference type="Gene3D" id="1.10.287.770">
    <property type="entry name" value="YojJ-like"/>
    <property type="match status" value="1"/>
</dbReference>
<evidence type="ECO:0000256" key="9">
    <source>
        <dbReference type="ARBA" id="ARBA00023136"/>
    </source>
</evidence>
<dbReference type="PANTHER" id="PTHR11690:SF248">
    <property type="entry name" value="PICKPOCKET 17, ISOFORM A"/>
    <property type="match status" value="1"/>
</dbReference>
<evidence type="ECO:0000256" key="11">
    <source>
        <dbReference type="ARBA" id="ARBA00023303"/>
    </source>
</evidence>
<keyword evidence="6" id="KW-1133">Transmembrane helix</keyword>
<keyword evidence="11 12" id="KW-0407">Ion channel</keyword>
<evidence type="ECO:0000256" key="4">
    <source>
        <dbReference type="ARBA" id="ARBA00022461"/>
    </source>
</evidence>
<dbReference type="RefSeq" id="XP_014663983.1">
    <property type="nucleotide sequence ID" value="XM_014808497.1"/>
</dbReference>
<keyword evidence="4 12" id="KW-0894">Sodium channel</keyword>
<dbReference type="InterPro" id="IPR001873">
    <property type="entry name" value="ENaC"/>
</dbReference>
<keyword evidence="5 12" id="KW-0812">Transmembrane</keyword>
<evidence type="ECO:0000313" key="14">
    <source>
        <dbReference type="RefSeq" id="XP_014663983.1"/>
    </source>
</evidence>
<keyword evidence="3 12" id="KW-0813">Transport</keyword>
<accession>A0ABM1DVL2</accession>
<gene>
    <name evidence="14 15" type="primary">LOC106806526</name>
</gene>
<proteinExistence type="inferred from homology"/>
<evidence type="ECO:0000256" key="12">
    <source>
        <dbReference type="RuleBase" id="RU000679"/>
    </source>
</evidence>
<keyword evidence="13" id="KW-1185">Reference proteome</keyword>
<dbReference type="GeneID" id="106806526"/>
<evidence type="ECO:0000256" key="8">
    <source>
        <dbReference type="ARBA" id="ARBA00023065"/>
    </source>
</evidence>
<dbReference type="Pfam" id="PF00858">
    <property type="entry name" value="ASC"/>
    <property type="match status" value="1"/>
</dbReference>
<keyword evidence="7" id="KW-0915">Sodium</keyword>
<name>A0ABM1DVL2_PRICU</name>
<keyword evidence="9" id="KW-0472">Membrane</keyword>
<dbReference type="PRINTS" id="PR01078">
    <property type="entry name" value="AMINACHANNEL"/>
</dbReference>
<dbReference type="PANTHER" id="PTHR11690">
    <property type="entry name" value="AMILORIDE-SENSITIVE SODIUM CHANNEL-RELATED"/>
    <property type="match status" value="1"/>
</dbReference>
<comment type="subcellular location">
    <subcellularLocation>
        <location evidence="1">Membrane</location>
        <topology evidence="1">Multi-pass membrane protein</topology>
    </subcellularLocation>
</comment>
<protein>
    <submittedName>
        <fullName evidence="14 15">FMRFamide-activated amiloride-sensitive sodium channel-like</fullName>
    </submittedName>
</protein>
<evidence type="ECO:0000256" key="7">
    <source>
        <dbReference type="ARBA" id="ARBA00023053"/>
    </source>
</evidence>
<evidence type="ECO:0000256" key="2">
    <source>
        <dbReference type="ARBA" id="ARBA00007193"/>
    </source>
</evidence>
<organism evidence="13 14">
    <name type="scientific">Priapulus caudatus</name>
    <name type="common">Priapulid worm</name>
    <dbReference type="NCBI Taxonomy" id="37621"/>
    <lineage>
        <taxon>Eukaryota</taxon>
        <taxon>Metazoa</taxon>
        <taxon>Ecdysozoa</taxon>
        <taxon>Scalidophora</taxon>
        <taxon>Priapulida</taxon>
        <taxon>Priapulimorpha</taxon>
        <taxon>Priapulimorphida</taxon>
        <taxon>Priapulidae</taxon>
        <taxon>Priapulus</taxon>
    </lineage>
</organism>
<reference evidence="14 15" key="1">
    <citation type="submission" date="2025-05" db="UniProtKB">
        <authorList>
            <consortium name="RefSeq"/>
        </authorList>
    </citation>
    <scope>IDENTIFICATION</scope>
</reference>
<keyword evidence="8 12" id="KW-0406">Ion transport</keyword>
<sequence length="147" mass="16337">MIAKWPSNAFLSTVAGRYNRQHSAMKLLRQQGTDGNDGPVVSNYGVVILDNIAKIQIYFSDLSVEHIQQSAYIKFTPLVSNIGGTLGLWVGISILALFEFLELVYDLAVYGCNSLCGKKKSQNGEQQETHKTTMTKVYPLDLKSTKF</sequence>
<dbReference type="RefSeq" id="XP_014663984.1">
    <property type="nucleotide sequence ID" value="XM_014808498.1"/>
</dbReference>
<comment type="similarity">
    <text evidence="2 12">Belongs to the amiloride-sensitive sodium channel (TC 1.A.6) family.</text>
</comment>
<evidence type="ECO:0000313" key="13">
    <source>
        <dbReference type="Proteomes" id="UP000695022"/>
    </source>
</evidence>
<evidence type="ECO:0000256" key="1">
    <source>
        <dbReference type="ARBA" id="ARBA00004141"/>
    </source>
</evidence>
<evidence type="ECO:0000256" key="5">
    <source>
        <dbReference type="ARBA" id="ARBA00022692"/>
    </source>
</evidence>